<dbReference type="Pfam" id="PF19570">
    <property type="entry name" value="DUF6088"/>
    <property type="match status" value="1"/>
</dbReference>
<gene>
    <name evidence="1" type="ORF">DN820_21220</name>
</gene>
<dbReference type="Proteomes" id="UP000306753">
    <property type="component" value="Unassembled WGS sequence"/>
</dbReference>
<sequence length="199" mass="22342">MIRADRVLSVTARVAQRVKLTPKGQPFSIRRFAEFGTRSAVSKAINRLVNRGELERVYRGIYMRPKPGQYTAWVRPNVWQVTNLIASQNHQVLQLHGADAVRLFGLSTQMPLIPIYYTSGPSRSIFIGKAEIRLVHAPPMVMQHCGTEVGTAISALFYLGKDNSTPECIVTIKKALRPEDLAKLMTSKIPKWMRVALEA</sequence>
<accession>A0A5R9Q8G6</accession>
<dbReference type="GeneID" id="84608486"/>
<evidence type="ECO:0000313" key="2">
    <source>
        <dbReference type="Proteomes" id="UP000306753"/>
    </source>
</evidence>
<comment type="caution">
    <text evidence="1">The sequence shown here is derived from an EMBL/GenBank/DDBJ whole genome shotgun (WGS) entry which is preliminary data.</text>
</comment>
<reference evidence="1 2" key="1">
    <citation type="journal article" date="2017" name="Eur. J. Clin. Microbiol. Infect. Dis.">
        <title>Uncommonly isolated clinical Pseudomonas: identification and phylogenetic assignation.</title>
        <authorList>
            <person name="Mulet M."/>
            <person name="Gomila M."/>
            <person name="Ramirez A."/>
            <person name="Cardew S."/>
            <person name="Moore E.R."/>
            <person name="Lalucat J."/>
            <person name="Garcia-Valdes E."/>
        </authorList>
    </citation>
    <scope>NUCLEOTIDE SEQUENCE [LARGE SCALE GENOMIC DNA]</scope>
    <source>
        <strain evidence="1 2">SD129</strain>
    </source>
</reference>
<dbReference type="EMBL" id="QLAG01000045">
    <property type="protein sequence ID" value="TLX61467.1"/>
    <property type="molecule type" value="Genomic_DNA"/>
</dbReference>
<dbReference type="InterPro" id="IPR045738">
    <property type="entry name" value="DUF6088"/>
</dbReference>
<evidence type="ECO:0008006" key="3">
    <source>
        <dbReference type="Google" id="ProtNLM"/>
    </source>
</evidence>
<organism evidence="1 2">
    <name type="scientific">Stutzerimonas nosocomialis</name>
    <dbReference type="NCBI Taxonomy" id="1056496"/>
    <lineage>
        <taxon>Bacteria</taxon>
        <taxon>Pseudomonadati</taxon>
        <taxon>Pseudomonadota</taxon>
        <taxon>Gammaproteobacteria</taxon>
        <taxon>Pseudomonadales</taxon>
        <taxon>Pseudomonadaceae</taxon>
        <taxon>Stutzerimonas</taxon>
    </lineage>
</organism>
<dbReference type="RefSeq" id="WP_080965149.1">
    <property type="nucleotide sequence ID" value="NZ_QLAG01000045.1"/>
</dbReference>
<dbReference type="AlphaFoldDB" id="A0A5R9Q8G6"/>
<evidence type="ECO:0000313" key="1">
    <source>
        <dbReference type="EMBL" id="TLX61467.1"/>
    </source>
</evidence>
<protein>
    <recommendedName>
        <fullName evidence="3">Type IV toxin-antitoxin system AbiEi family antitoxin domain-containing protein</fullName>
    </recommendedName>
</protein>
<name>A0A5R9Q8G6_9GAMM</name>
<proteinExistence type="predicted"/>
<keyword evidence="2" id="KW-1185">Reference proteome</keyword>